<sequence length="111" mass="12436">MKLALTTPTLISSSVASVSTVVAGLSLGGVFTPEKKWEWDQNKADDVGFLNEVLDGMCGVWIKTDGYKRNFSEVKEEDAEQNKKRAQGINEVCFQRKELQEKMKQKPNHSS</sequence>
<proteinExistence type="predicted"/>
<evidence type="ECO:0000313" key="2">
    <source>
        <dbReference type="Proteomes" id="UP000324831"/>
    </source>
</evidence>
<dbReference type="EMBL" id="BIMN01000004">
    <property type="protein sequence ID" value="GCE63789.1"/>
    <property type="molecule type" value="Genomic_DNA"/>
</dbReference>
<organism evidence="1 2">
    <name type="scientific">Candidatus Mycoplasma haematohominis</name>
    <dbReference type="NCBI Taxonomy" id="1494318"/>
    <lineage>
        <taxon>Bacteria</taxon>
        <taxon>Bacillati</taxon>
        <taxon>Mycoplasmatota</taxon>
        <taxon>Mollicutes</taxon>
        <taxon>Mycoplasmataceae</taxon>
        <taxon>Mycoplasma</taxon>
    </lineage>
</organism>
<protein>
    <submittedName>
        <fullName evidence="1">Uncharacterized protein</fullName>
    </submittedName>
</protein>
<dbReference type="Proteomes" id="UP000324831">
    <property type="component" value="Unassembled WGS sequence"/>
</dbReference>
<reference evidence="1 2" key="1">
    <citation type="submission" date="2019-01" db="EMBL/GenBank/DDBJ databases">
        <title>Draft genome sequences of Candidatus Mycoplasma haemohominis SWG34-3 identified from a patient with pyrexia, anemia and liver dysfunction.</title>
        <authorList>
            <person name="Sekizuka T."/>
            <person name="Hattori N."/>
            <person name="Katano H."/>
            <person name="Takuma T."/>
            <person name="Ito T."/>
            <person name="Arai N."/>
            <person name="Yanai R."/>
            <person name="Ishii S."/>
            <person name="Miura Y."/>
            <person name="Tokunaga T."/>
            <person name="Watanabe H."/>
            <person name="Nomura N."/>
            <person name="Eguchi J."/>
            <person name="Arai T."/>
            <person name="Hasegawa H."/>
            <person name="Nakamaki T."/>
            <person name="Wakita T."/>
            <person name="Niki Y."/>
            <person name="Kuroda M."/>
        </authorList>
    </citation>
    <scope>NUCLEOTIDE SEQUENCE [LARGE SCALE GENOMIC DNA]</scope>
    <source>
        <strain evidence="1">SWG34-3</strain>
    </source>
</reference>
<gene>
    <name evidence="1" type="ORF">MHSWG343_07960</name>
</gene>
<dbReference type="AlphaFoldDB" id="A0A478FTN0"/>
<evidence type="ECO:0000313" key="1">
    <source>
        <dbReference type="EMBL" id="GCE63789.1"/>
    </source>
</evidence>
<name>A0A478FTN0_9MOLU</name>
<comment type="caution">
    <text evidence="1">The sequence shown here is derived from an EMBL/GenBank/DDBJ whole genome shotgun (WGS) entry which is preliminary data.</text>
</comment>
<accession>A0A478FTN0</accession>